<evidence type="ECO:0000259" key="2">
    <source>
        <dbReference type="Pfam" id="PF07250"/>
    </source>
</evidence>
<reference evidence="4 5" key="1">
    <citation type="submission" date="2020-08" db="EMBL/GenBank/DDBJ databases">
        <title>Edaphobacter telluris sp. nov. and Acidobacterium dinghuensis sp. nov., two acidobacteria isolated from forest soil.</title>
        <authorList>
            <person name="Fu J."/>
            <person name="Qiu L."/>
        </authorList>
    </citation>
    <scope>NUCLEOTIDE SEQUENCE [LARGE SCALE GENOMIC DNA]</scope>
    <source>
        <strain evidence="4">4Y35</strain>
    </source>
</reference>
<dbReference type="InterPro" id="IPR011043">
    <property type="entry name" value="Gal_Oxase/kelch_b-propeller"/>
</dbReference>
<dbReference type="InterPro" id="IPR009880">
    <property type="entry name" value="Glyoxal_oxidase_N"/>
</dbReference>
<dbReference type="SUPFAM" id="SSF50965">
    <property type="entry name" value="Galactose oxidase, central domain"/>
    <property type="match status" value="1"/>
</dbReference>
<evidence type="ECO:0000256" key="1">
    <source>
        <dbReference type="ARBA" id="ARBA00022729"/>
    </source>
</evidence>
<gene>
    <name evidence="4" type="ORF">H7849_15825</name>
</gene>
<accession>A0A7G8BDI2</accession>
<name>A0A7G8BDI2_9BACT</name>
<dbReference type="InterPro" id="IPR014756">
    <property type="entry name" value="Ig_E-set"/>
</dbReference>
<feature type="domain" description="Galactose oxidase-like Early set" evidence="3">
    <location>
        <begin position="408"/>
        <end position="502"/>
    </location>
</feature>
<dbReference type="SUPFAM" id="SSF81296">
    <property type="entry name" value="E set domains"/>
    <property type="match status" value="1"/>
</dbReference>
<dbReference type="Proteomes" id="UP000515312">
    <property type="component" value="Chromosome"/>
</dbReference>
<dbReference type="SMART" id="SM00612">
    <property type="entry name" value="Kelch"/>
    <property type="match status" value="2"/>
</dbReference>
<feature type="domain" description="Glyoxal oxidase N-terminal" evidence="2">
    <location>
        <begin position="95"/>
        <end position="383"/>
    </location>
</feature>
<dbReference type="PANTHER" id="PTHR32208:SF21">
    <property type="entry name" value="LOW QUALITY PROTEIN: ALDEHYDE OXIDASE GLOX-LIKE"/>
    <property type="match status" value="1"/>
</dbReference>
<dbReference type="PANTHER" id="PTHR32208">
    <property type="entry name" value="SECRETED PROTEIN-RELATED"/>
    <property type="match status" value="1"/>
</dbReference>
<dbReference type="InterPro" id="IPR037293">
    <property type="entry name" value="Gal_Oxidase_central_sf"/>
</dbReference>
<dbReference type="Gene3D" id="2.130.10.80">
    <property type="entry name" value="Galactose oxidase/kelch, beta-propeller"/>
    <property type="match status" value="1"/>
</dbReference>
<dbReference type="RefSeq" id="WP_186740600.1">
    <property type="nucleotide sequence ID" value="NZ_CP060394.1"/>
</dbReference>
<dbReference type="AlphaFoldDB" id="A0A7G8BDI2"/>
<dbReference type="InterPro" id="IPR006652">
    <property type="entry name" value="Kelch_1"/>
</dbReference>
<sequence length="996" mass="101928">MTSRVSSWLTYSLTLSLLICVLHPLALGQPDLQGQWTTLSKTMPINPIHVALLSSGDVLVVAGSGNCPPSQTGCPSGPPYGPSNGSGALLLDPVSGQTITQFSLSWDMFCNGMVLLEDGRPFIAGGTIQYDPFFGQPQAATFDPLANTFSNTPNMAHGRWYPTLLTLGDGRVMTFSGLKETGGTNTAVEFYSVGSGWSAQYMASWTPDLYPRLHVLPNGKVFYSGAQTTSKLFDPSTNTWNTSFARTNYSGTRTYGTSVLLPLSPNNNYDPKVIIMGGGNPATNTTEIIDMGASTPAWQYGPNMSQARIEMNAVILPNGKVLALGGSVNDEDTNTSSLNADLYDPVTNTFSSAGANAYPRLYHSVALLLPDATVWLAGGNPLRGTYVQQMEIYKPAYLFNSDGTMATRPSITSAPSSISYSSAFTVATPDAANISSVVLVRNGTVTHAFGMDQREVGLSFTADSGLLTVTAPPDGNVAPPGYYMLFILNQSGVPSVASFVQVTAPPDFSVVATPSSQTVPPTKGTSYTVSVTPSYGFTGNVSFSVNGLPSGAKASFSPSSVSDSGSSALTVNTSTSTPPGTYTLTITATSGTITHSTQVKLAVNAFSVASSPSSQTILEGNGTTYAVSVTPSYGFTGNVSFSVTGLPSGATTTFSPTSVTGSGSATLTVNTSTSTPTGTYTLTITAASGTVTYSTQVKLVVNAFLLAATPTSRTILKGDGTTYSVSVTASSGFTGNVSFTVTGLPSGATASFSPASFSGSGSSTLTVNTSSSTPTGIHTLTITASSGPMAYSTQVKLVANAFSLPATPTSRVVSRGNSTTFSVSVTPSVGFAGNVSFSVTGLPSGVTASFSPTSVAGSGSSTLTVNTSSSTPTGTYYFWINAANGSLTNATEIKLIVVDFSMSVSPSSRTVARNSSGAYSVSVSALGSFSSTVTFNVSGLPTGTSASFSPSSVRGTSTSTLTISASASASTGNYSLTITATGGGLTHSANVTLITQ</sequence>
<dbReference type="Pfam" id="PF07250">
    <property type="entry name" value="Glyoxal_oxid_N"/>
    <property type="match status" value="1"/>
</dbReference>
<dbReference type="Gene3D" id="2.60.40.10">
    <property type="entry name" value="Immunoglobulins"/>
    <property type="match status" value="1"/>
</dbReference>
<evidence type="ECO:0000313" key="4">
    <source>
        <dbReference type="EMBL" id="QNI30602.1"/>
    </source>
</evidence>
<organism evidence="4 5">
    <name type="scientific">Alloacidobacterium dinghuense</name>
    <dbReference type="NCBI Taxonomy" id="2763107"/>
    <lineage>
        <taxon>Bacteria</taxon>
        <taxon>Pseudomonadati</taxon>
        <taxon>Acidobacteriota</taxon>
        <taxon>Terriglobia</taxon>
        <taxon>Terriglobales</taxon>
        <taxon>Acidobacteriaceae</taxon>
        <taxon>Alloacidobacterium</taxon>
    </lineage>
</organism>
<keyword evidence="1" id="KW-0732">Signal</keyword>
<dbReference type="InterPro" id="IPR013783">
    <property type="entry name" value="Ig-like_fold"/>
</dbReference>
<dbReference type="EMBL" id="CP060394">
    <property type="protein sequence ID" value="QNI30602.1"/>
    <property type="molecule type" value="Genomic_DNA"/>
</dbReference>
<dbReference type="InterPro" id="IPR015202">
    <property type="entry name" value="GO-like_E_set"/>
</dbReference>
<keyword evidence="5" id="KW-1185">Reference proteome</keyword>
<dbReference type="CDD" id="cd02851">
    <property type="entry name" value="E_set_GO_C"/>
    <property type="match status" value="1"/>
</dbReference>
<protein>
    <submittedName>
        <fullName evidence="4">DUF1929 domain-containing protein</fullName>
    </submittedName>
</protein>
<proteinExistence type="predicted"/>
<evidence type="ECO:0000259" key="3">
    <source>
        <dbReference type="Pfam" id="PF09118"/>
    </source>
</evidence>
<evidence type="ECO:0000313" key="5">
    <source>
        <dbReference type="Proteomes" id="UP000515312"/>
    </source>
</evidence>
<dbReference type="Pfam" id="PF09118">
    <property type="entry name" value="GO-like_E_set"/>
    <property type="match status" value="1"/>
</dbReference>
<dbReference type="KEGG" id="adin:H7849_15825"/>